<proteinExistence type="predicted"/>
<gene>
    <name evidence="8" type="ORF">ACFQRF_19130</name>
</gene>
<evidence type="ECO:0000313" key="8">
    <source>
        <dbReference type="EMBL" id="MFC7329851.1"/>
    </source>
</evidence>
<organism evidence="8 9">
    <name type="scientific">Marinactinospora rubrisoli</name>
    <dbReference type="NCBI Taxonomy" id="2715399"/>
    <lineage>
        <taxon>Bacteria</taxon>
        <taxon>Bacillati</taxon>
        <taxon>Actinomycetota</taxon>
        <taxon>Actinomycetes</taxon>
        <taxon>Streptosporangiales</taxon>
        <taxon>Nocardiopsidaceae</taxon>
        <taxon>Marinactinospora</taxon>
    </lineage>
</organism>
<feature type="region of interest" description="Disordered" evidence="6">
    <location>
        <begin position="342"/>
        <end position="369"/>
    </location>
</feature>
<dbReference type="Pfam" id="PF00069">
    <property type="entry name" value="Pkinase"/>
    <property type="match status" value="1"/>
</dbReference>
<evidence type="ECO:0000256" key="6">
    <source>
        <dbReference type="SAM" id="MobiDB-lite"/>
    </source>
</evidence>
<dbReference type="CDD" id="cd14014">
    <property type="entry name" value="STKc_PknB_like"/>
    <property type="match status" value="1"/>
</dbReference>
<name>A0ABW2KIR9_9ACTN</name>
<dbReference type="PROSITE" id="PS50011">
    <property type="entry name" value="PROTEIN_KINASE_DOM"/>
    <property type="match status" value="1"/>
</dbReference>
<evidence type="ECO:0000259" key="7">
    <source>
        <dbReference type="PROSITE" id="PS50011"/>
    </source>
</evidence>
<keyword evidence="9" id="KW-1185">Reference proteome</keyword>
<evidence type="ECO:0000256" key="4">
    <source>
        <dbReference type="ARBA" id="ARBA00022840"/>
    </source>
</evidence>
<protein>
    <submittedName>
        <fullName evidence="8">Serine/threonine-protein kinase</fullName>
        <ecNumber evidence="8">2.7.11.1</ecNumber>
    </submittedName>
</protein>
<keyword evidence="1 8" id="KW-0808">Transferase</keyword>
<dbReference type="Gene3D" id="3.30.200.20">
    <property type="entry name" value="Phosphorylase Kinase, domain 1"/>
    <property type="match status" value="1"/>
</dbReference>
<dbReference type="GO" id="GO:0004674">
    <property type="term" value="F:protein serine/threonine kinase activity"/>
    <property type="evidence" value="ECO:0007669"/>
    <property type="project" value="UniProtKB-EC"/>
</dbReference>
<dbReference type="EC" id="2.7.11.1" evidence="8"/>
<dbReference type="PANTHER" id="PTHR43289">
    <property type="entry name" value="MITOGEN-ACTIVATED PROTEIN KINASE KINASE KINASE 20-RELATED"/>
    <property type="match status" value="1"/>
</dbReference>
<dbReference type="InterPro" id="IPR000719">
    <property type="entry name" value="Prot_kinase_dom"/>
</dbReference>
<dbReference type="InterPro" id="IPR017441">
    <property type="entry name" value="Protein_kinase_ATP_BS"/>
</dbReference>
<feature type="region of interest" description="Disordered" evidence="6">
    <location>
        <begin position="192"/>
        <end position="222"/>
    </location>
</feature>
<dbReference type="SMART" id="SM00220">
    <property type="entry name" value="S_TKc"/>
    <property type="match status" value="1"/>
</dbReference>
<dbReference type="SUPFAM" id="SSF56112">
    <property type="entry name" value="Protein kinase-like (PK-like)"/>
    <property type="match status" value="1"/>
</dbReference>
<comment type="caution">
    <text evidence="8">The sequence shown here is derived from an EMBL/GenBank/DDBJ whole genome shotgun (WGS) entry which is preliminary data.</text>
</comment>
<evidence type="ECO:0000256" key="5">
    <source>
        <dbReference type="PROSITE-ProRule" id="PRU10141"/>
    </source>
</evidence>
<evidence type="ECO:0000313" key="9">
    <source>
        <dbReference type="Proteomes" id="UP001596540"/>
    </source>
</evidence>
<dbReference type="Proteomes" id="UP001596540">
    <property type="component" value="Unassembled WGS sequence"/>
</dbReference>
<evidence type="ECO:0000256" key="2">
    <source>
        <dbReference type="ARBA" id="ARBA00022741"/>
    </source>
</evidence>
<feature type="binding site" evidence="5">
    <location>
        <position position="52"/>
    </location>
    <ligand>
        <name>ATP</name>
        <dbReference type="ChEBI" id="CHEBI:30616"/>
    </ligand>
</feature>
<keyword evidence="2 5" id="KW-0547">Nucleotide-binding</keyword>
<dbReference type="EMBL" id="JBHTBH010000009">
    <property type="protein sequence ID" value="MFC7329851.1"/>
    <property type="molecule type" value="Genomic_DNA"/>
</dbReference>
<accession>A0ABW2KIR9</accession>
<evidence type="ECO:0000256" key="1">
    <source>
        <dbReference type="ARBA" id="ARBA00022679"/>
    </source>
</evidence>
<dbReference type="PANTHER" id="PTHR43289:SF34">
    <property type="entry name" value="SERINE_THREONINE-PROTEIN KINASE YBDM-RELATED"/>
    <property type="match status" value="1"/>
</dbReference>
<dbReference type="PROSITE" id="PS00107">
    <property type="entry name" value="PROTEIN_KINASE_ATP"/>
    <property type="match status" value="1"/>
</dbReference>
<dbReference type="Gene3D" id="1.10.510.10">
    <property type="entry name" value="Transferase(Phosphotransferase) domain 1"/>
    <property type="match status" value="1"/>
</dbReference>
<keyword evidence="3 8" id="KW-0418">Kinase</keyword>
<dbReference type="RefSeq" id="WP_379872498.1">
    <property type="nucleotide sequence ID" value="NZ_JBHTBH010000009.1"/>
</dbReference>
<evidence type="ECO:0000256" key="3">
    <source>
        <dbReference type="ARBA" id="ARBA00022777"/>
    </source>
</evidence>
<keyword evidence="4 5" id="KW-0067">ATP-binding</keyword>
<dbReference type="InterPro" id="IPR008271">
    <property type="entry name" value="Ser/Thr_kinase_AS"/>
</dbReference>
<dbReference type="PROSITE" id="PS00108">
    <property type="entry name" value="PROTEIN_KINASE_ST"/>
    <property type="match status" value="1"/>
</dbReference>
<sequence>MIARGRRRLARLRPEDPREVGPYRIVGRVGSGGMGTVYAGTTPELSGYLAVKVVHAAHAVDPAFRRRFAREARLMVRVDSSCVPRFLRADVEAPLPWLATEFVPGPTLRHHVERHAPLRGGMLLGLAAGVAEALRAMHSVGIVHRDLKPSNVVLAPTGPKVLDFGIAHAAEDPTLWLRLRRMRRRVRDLRLPVPSALPPRPGRTRDSTGAGRPDLVGTPGWISPEQYRGRPVTDRSDVFLWGALVAFAAARHDPFGHGHPKVLARRVLLEEPDLAGLPPGLEELVLAAMAKDPAGRPDSTELLRRVLALAEPLLPGDAAPRTDRQRVRALLAREWTRVAARPPKPPLALPAWLPGGGPGRGTRRPPDPG</sequence>
<feature type="domain" description="Protein kinase" evidence="7">
    <location>
        <begin position="23"/>
        <end position="314"/>
    </location>
</feature>
<reference evidence="9" key="1">
    <citation type="journal article" date="2019" name="Int. J. Syst. Evol. Microbiol.">
        <title>The Global Catalogue of Microorganisms (GCM) 10K type strain sequencing project: providing services to taxonomists for standard genome sequencing and annotation.</title>
        <authorList>
            <consortium name="The Broad Institute Genomics Platform"/>
            <consortium name="The Broad Institute Genome Sequencing Center for Infectious Disease"/>
            <person name="Wu L."/>
            <person name="Ma J."/>
        </authorList>
    </citation>
    <scope>NUCLEOTIDE SEQUENCE [LARGE SCALE GENOMIC DNA]</scope>
    <source>
        <strain evidence="9">CGMCC 4.7382</strain>
    </source>
</reference>
<dbReference type="InterPro" id="IPR011009">
    <property type="entry name" value="Kinase-like_dom_sf"/>
</dbReference>